<keyword evidence="5 10" id="KW-0812">Transmembrane</keyword>
<evidence type="ECO:0000256" key="7">
    <source>
        <dbReference type="ARBA" id="ARBA00022989"/>
    </source>
</evidence>
<keyword evidence="6" id="KW-0378">Hydrolase</keyword>
<keyword evidence="7 10" id="KW-1133">Transmembrane helix</keyword>
<evidence type="ECO:0000256" key="10">
    <source>
        <dbReference type="SAM" id="Phobius"/>
    </source>
</evidence>
<dbReference type="RefSeq" id="WP_331213170.1">
    <property type="nucleotide sequence ID" value="NZ_JAZGQK010000004.1"/>
</dbReference>
<dbReference type="PANTHER" id="PTHR46041">
    <property type="entry name" value="MITOCHONDRIAL INNER MEMBRANE PROTEASE SUBUNIT 2"/>
    <property type="match status" value="1"/>
</dbReference>
<dbReference type="InterPro" id="IPR037730">
    <property type="entry name" value="IMP2"/>
</dbReference>
<comment type="caution">
    <text evidence="12">The sequence shown here is derived from an EMBL/GenBank/DDBJ whole genome shotgun (WGS) entry which is preliminary data.</text>
</comment>
<comment type="similarity">
    <text evidence="2">Belongs to the peptidase S26 family. IMP2 subfamily.</text>
</comment>
<accession>A0ABU7RNG7</accession>
<evidence type="ECO:0000256" key="2">
    <source>
        <dbReference type="ARBA" id="ARBA00007066"/>
    </source>
</evidence>
<organism evidence="12 13">
    <name type="scientific">Plantactinospora sonchi</name>
    <dbReference type="NCBI Taxonomy" id="1544735"/>
    <lineage>
        <taxon>Bacteria</taxon>
        <taxon>Bacillati</taxon>
        <taxon>Actinomycetota</taxon>
        <taxon>Actinomycetes</taxon>
        <taxon>Micromonosporales</taxon>
        <taxon>Micromonosporaceae</taxon>
        <taxon>Plantactinospora</taxon>
    </lineage>
</organism>
<feature type="region of interest" description="Disordered" evidence="9">
    <location>
        <begin position="72"/>
        <end position="113"/>
    </location>
</feature>
<proteinExistence type="inferred from homology"/>
<dbReference type="Proteomes" id="UP001332243">
    <property type="component" value="Unassembled WGS sequence"/>
</dbReference>
<evidence type="ECO:0000256" key="5">
    <source>
        <dbReference type="ARBA" id="ARBA00022692"/>
    </source>
</evidence>
<dbReference type="Gene3D" id="2.10.109.10">
    <property type="entry name" value="Umud Fragment, subunit A"/>
    <property type="match status" value="1"/>
</dbReference>
<dbReference type="InterPro" id="IPR000223">
    <property type="entry name" value="Pept_S26A_signal_pept_1"/>
</dbReference>
<evidence type="ECO:0000256" key="1">
    <source>
        <dbReference type="ARBA" id="ARBA00004401"/>
    </source>
</evidence>
<evidence type="ECO:0000256" key="9">
    <source>
        <dbReference type="SAM" id="MobiDB-lite"/>
    </source>
</evidence>
<evidence type="ECO:0000256" key="3">
    <source>
        <dbReference type="ARBA" id="ARBA00013650"/>
    </source>
</evidence>
<dbReference type="PANTHER" id="PTHR46041:SF2">
    <property type="entry name" value="MITOCHONDRIAL INNER MEMBRANE PROTEASE SUBUNIT 2"/>
    <property type="match status" value="1"/>
</dbReference>
<evidence type="ECO:0000256" key="6">
    <source>
        <dbReference type="ARBA" id="ARBA00022801"/>
    </source>
</evidence>
<keyword evidence="8 10" id="KW-0472">Membrane</keyword>
<dbReference type="SUPFAM" id="SSF51306">
    <property type="entry name" value="LexA/Signal peptidase"/>
    <property type="match status" value="1"/>
</dbReference>
<dbReference type="Pfam" id="PF10502">
    <property type="entry name" value="Peptidase_S26"/>
    <property type="match status" value="2"/>
</dbReference>
<dbReference type="InterPro" id="IPR036286">
    <property type="entry name" value="LexA/Signal_pep-like_sf"/>
</dbReference>
<dbReference type="InterPro" id="IPR019533">
    <property type="entry name" value="Peptidase_S26"/>
</dbReference>
<keyword evidence="4" id="KW-0645">Protease</keyword>
<dbReference type="PRINTS" id="PR00727">
    <property type="entry name" value="LEADERPTASE"/>
</dbReference>
<name>A0ABU7RNG7_9ACTN</name>
<evidence type="ECO:0000313" key="13">
    <source>
        <dbReference type="Proteomes" id="UP001332243"/>
    </source>
</evidence>
<feature type="domain" description="Peptidase S26" evidence="11">
    <location>
        <begin position="17"/>
        <end position="139"/>
    </location>
</feature>
<evidence type="ECO:0000313" key="12">
    <source>
        <dbReference type="EMBL" id="MEE6258041.1"/>
    </source>
</evidence>
<reference evidence="12 13" key="1">
    <citation type="submission" date="2024-01" db="EMBL/GenBank/DDBJ databases">
        <title>Genome insights into Plantactinospora sonchi sp. nov.</title>
        <authorList>
            <person name="Wang L."/>
        </authorList>
    </citation>
    <scope>NUCLEOTIDE SEQUENCE [LARGE SCALE GENOMIC DNA]</scope>
    <source>
        <strain evidence="12 13">NEAU-QY2</strain>
    </source>
</reference>
<protein>
    <recommendedName>
        <fullName evidence="3">Mitochondrial inner membrane protease subunit 2</fullName>
    </recommendedName>
</protein>
<comment type="subcellular location">
    <subcellularLocation>
        <location evidence="1">Cell membrane</location>
        <topology evidence="1">Single-pass type II membrane protein</topology>
    </subcellularLocation>
</comment>
<keyword evidence="13" id="KW-1185">Reference proteome</keyword>
<evidence type="ECO:0000256" key="8">
    <source>
        <dbReference type="ARBA" id="ARBA00023136"/>
    </source>
</evidence>
<feature type="domain" description="Peptidase S26" evidence="11">
    <location>
        <begin position="149"/>
        <end position="185"/>
    </location>
</feature>
<feature type="compositionally biased region" description="Pro residues" evidence="9">
    <location>
        <begin position="75"/>
        <end position="111"/>
    </location>
</feature>
<dbReference type="EMBL" id="JAZGQK010000004">
    <property type="protein sequence ID" value="MEE6258041.1"/>
    <property type="molecule type" value="Genomic_DNA"/>
</dbReference>
<feature type="transmembrane region" description="Helical" evidence="10">
    <location>
        <begin position="6"/>
        <end position="27"/>
    </location>
</feature>
<evidence type="ECO:0000256" key="4">
    <source>
        <dbReference type="ARBA" id="ARBA00022670"/>
    </source>
</evidence>
<evidence type="ECO:0000259" key="11">
    <source>
        <dbReference type="Pfam" id="PF10502"/>
    </source>
</evidence>
<gene>
    <name evidence="12" type="ORF">V1633_05985</name>
</gene>
<sequence>MVDGAWFGVLAVAAGCAVAVAVGIAVLRRRFVVVTVRGPSMEPSLHEGDRVLVRRRRLAALRTGDLVVFAEIPAPSRPPTRPDLSEPTPPSRPGWPDPPHPDTSPVPPPQVPDLRRVDTAEGWLIKRAIALPGDPVPRDAGPALAVLDDEVVPPGRLVAIGDNRGFSYDSRHYGYVTADRLLGAVLRRI</sequence>